<dbReference type="STRING" id="92947.BVG79_00991"/>
<evidence type="ECO:0000313" key="3">
    <source>
        <dbReference type="Proteomes" id="UP000242447"/>
    </source>
</evidence>
<dbReference type="GO" id="GO:0005524">
    <property type="term" value="F:ATP binding"/>
    <property type="evidence" value="ECO:0007669"/>
    <property type="project" value="InterPro"/>
</dbReference>
<dbReference type="EMBL" id="CP019937">
    <property type="protein sequence ID" value="ARO14337.1"/>
    <property type="molecule type" value="Genomic_DNA"/>
</dbReference>
<dbReference type="Proteomes" id="UP000242447">
    <property type="component" value="Chromosome"/>
</dbReference>
<protein>
    <submittedName>
        <fullName evidence="2">ABC transporter-like protein</fullName>
    </submittedName>
</protein>
<organism evidence="2 3">
    <name type="scientific">Ketogulonicigenium robustum</name>
    <dbReference type="NCBI Taxonomy" id="92947"/>
    <lineage>
        <taxon>Bacteria</taxon>
        <taxon>Pseudomonadati</taxon>
        <taxon>Pseudomonadota</taxon>
        <taxon>Alphaproteobacteria</taxon>
        <taxon>Rhodobacterales</taxon>
        <taxon>Roseobacteraceae</taxon>
        <taxon>Ketogulonicigenium</taxon>
    </lineage>
</organism>
<dbReference type="GO" id="GO:0016887">
    <property type="term" value="F:ATP hydrolysis activity"/>
    <property type="evidence" value="ECO:0007669"/>
    <property type="project" value="InterPro"/>
</dbReference>
<sequence>MDLSSFTPAPRFKNLNPTFGAERAGTIGRNGSGKSTLLRLIAGELRLTFGSFQATGTLPIMRQDVTARPQGTIADLLGVVGLVEVD</sequence>
<proteinExistence type="predicted"/>
<dbReference type="SUPFAM" id="SSF52540">
    <property type="entry name" value="P-loop containing nucleoside triphosphate hydrolases"/>
    <property type="match status" value="1"/>
</dbReference>
<dbReference type="Pfam" id="PF00005">
    <property type="entry name" value="ABC_tran"/>
    <property type="match status" value="1"/>
</dbReference>
<feature type="domain" description="ABC transporter" evidence="1">
    <location>
        <begin position="22"/>
        <end position="57"/>
    </location>
</feature>
<evidence type="ECO:0000313" key="2">
    <source>
        <dbReference type="EMBL" id="ARO14337.1"/>
    </source>
</evidence>
<dbReference type="InterPro" id="IPR003439">
    <property type="entry name" value="ABC_transporter-like_ATP-bd"/>
</dbReference>
<accession>A0A1W6NZ79</accession>
<name>A0A1W6NZ79_9RHOB</name>
<reference evidence="2 3" key="1">
    <citation type="submission" date="2017-02" db="EMBL/GenBank/DDBJ databases">
        <title>Ketogulonicigenium robustum SPU B003 Genome sequencing and assembly.</title>
        <authorList>
            <person name="Li Y."/>
            <person name="Liu L."/>
            <person name="Wang C."/>
            <person name="Zhang M."/>
            <person name="Zhang T."/>
            <person name="Zhang Y."/>
        </authorList>
    </citation>
    <scope>NUCLEOTIDE SEQUENCE [LARGE SCALE GENOMIC DNA]</scope>
    <source>
        <strain evidence="2 3">SPU_B003</strain>
    </source>
</reference>
<dbReference type="AlphaFoldDB" id="A0A1W6NZ79"/>
<dbReference type="Gene3D" id="3.40.50.300">
    <property type="entry name" value="P-loop containing nucleotide triphosphate hydrolases"/>
    <property type="match status" value="1"/>
</dbReference>
<dbReference type="KEGG" id="kro:BVG79_00991"/>
<gene>
    <name evidence="2" type="ORF">BVG79_00991</name>
</gene>
<keyword evidence="3" id="KW-1185">Reference proteome</keyword>
<dbReference type="InterPro" id="IPR027417">
    <property type="entry name" value="P-loop_NTPase"/>
</dbReference>
<evidence type="ECO:0000259" key="1">
    <source>
        <dbReference type="Pfam" id="PF00005"/>
    </source>
</evidence>